<evidence type="ECO:0000256" key="3">
    <source>
        <dbReference type="ARBA" id="ARBA00023125"/>
    </source>
</evidence>
<evidence type="ECO:0000256" key="4">
    <source>
        <dbReference type="ARBA" id="ARBA00023172"/>
    </source>
</evidence>
<comment type="similarity">
    <text evidence="1">Belongs to the site-specific recombinase resolvase family.</text>
</comment>
<dbReference type="SMART" id="SM00857">
    <property type="entry name" value="Resolvase"/>
    <property type="match status" value="1"/>
</dbReference>
<dbReference type="Proteomes" id="UP001568698">
    <property type="component" value="Unassembled WGS sequence"/>
</dbReference>
<dbReference type="Pfam" id="PF02796">
    <property type="entry name" value="HTH_7"/>
    <property type="match status" value="1"/>
</dbReference>
<accession>A0ABV4JXD1</accession>
<keyword evidence="8" id="KW-1185">Reference proteome</keyword>
<dbReference type="Gene3D" id="3.40.50.1390">
    <property type="entry name" value="Resolvase, N-terminal catalytic domain"/>
    <property type="match status" value="1"/>
</dbReference>
<keyword evidence="2" id="KW-0229">DNA integration</keyword>
<dbReference type="InterPro" id="IPR006120">
    <property type="entry name" value="Resolvase_HTH_dom"/>
</dbReference>
<comment type="caution">
    <text evidence="7">The sequence shown here is derived from an EMBL/GenBank/DDBJ whole genome shotgun (WGS) entry which is preliminary data.</text>
</comment>
<evidence type="ECO:0000313" key="7">
    <source>
        <dbReference type="EMBL" id="MEZ7195378.1"/>
    </source>
</evidence>
<reference evidence="7 8" key="1">
    <citation type="submission" date="2024-08" db="EMBL/GenBank/DDBJ databases">
        <title>Sulfate-reducing bacteria isolated from formation water of the oil field in Kazakhstan and description of Pseudodesulfovibrio sp.</title>
        <authorList>
            <person name="Bidzhieva S.K."/>
            <person name="Tourova T.P."/>
            <person name="Grouzdev D.S."/>
            <person name="Beletsky A.V."/>
            <person name="Sokolova D.S."/>
            <person name="Samigullina S.R."/>
            <person name="Poltaraus A.B."/>
            <person name="Avtukh A.N."/>
            <person name="Tereshina V.M."/>
            <person name="Zhaparov N.S."/>
            <person name="Mardanov A.V."/>
            <person name="Nazina T.N."/>
        </authorList>
    </citation>
    <scope>NUCLEOTIDE SEQUENCE [LARGE SCALE GENOMIC DNA]</scope>
    <source>
        <strain evidence="7 8">9FUS</strain>
    </source>
</reference>
<dbReference type="SUPFAM" id="SSF53041">
    <property type="entry name" value="Resolvase-like"/>
    <property type="match status" value="1"/>
</dbReference>
<name>A0ABV4JXD1_9BACT</name>
<feature type="active site" description="O-(5'-phospho-DNA)-serine intermediate" evidence="5">
    <location>
        <position position="12"/>
    </location>
</feature>
<dbReference type="CDD" id="cd03768">
    <property type="entry name" value="SR_ResInv"/>
    <property type="match status" value="1"/>
</dbReference>
<dbReference type="InterPro" id="IPR036162">
    <property type="entry name" value="Resolvase-like_N_sf"/>
</dbReference>
<dbReference type="InterPro" id="IPR006118">
    <property type="entry name" value="Recombinase_CS"/>
</dbReference>
<dbReference type="InterPro" id="IPR009057">
    <property type="entry name" value="Homeodomain-like_sf"/>
</dbReference>
<keyword evidence="4" id="KW-0233">DNA recombination</keyword>
<dbReference type="EMBL" id="JBGLYH010000002">
    <property type="protein sequence ID" value="MEZ7195378.1"/>
    <property type="molecule type" value="Genomic_DNA"/>
</dbReference>
<proteinExistence type="inferred from homology"/>
<keyword evidence="3" id="KW-0238">DNA-binding</keyword>
<protein>
    <submittedName>
        <fullName evidence="7">Recombinase family protein</fullName>
    </submittedName>
</protein>
<dbReference type="PANTHER" id="PTHR30461">
    <property type="entry name" value="DNA-INVERTASE FROM LAMBDOID PROPHAGE"/>
    <property type="match status" value="1"/>
</dbReference>
<dbReference type="PANTHER" id="PTHR30461:SF26">
    <property type="entry name" value="RESOLVASE HOMOLOG YNEB"/>
    <property type="match status" value="1"/>
</dbReference>
<evidence type="ECO:0000256" key="5">
    <source>
        <dbReference type="PROSITE-ProRule" id="PRU10137"/>
    </source>
</evidence>
<dbReference type="InterPro" id="IPR006119">
    <property type="entry name" value="Resolv_N"/>
</dbReference>
<dbReference type="SUPFAM" id="SSF46689">
    <property type="entry name" value="Homeodomain-like"/>
    <property type="match status" value="1"/>
</dbReference>
<gene>
    <name evidence="7" type="ORF">AB6M95_01335</name>
</gene>
<dbReference type="Pfam" id="PF00239">
    <property type="entry name" value="Resolvase"/>
    <property type="match status" value="1"/>
</dbReference>
<evidence type="ECO:0000259" key="6">
    <source>
        <dbReference type="PROSITE" id="PS51736"/>
    </source>
</evidence>
<dbReference type="Gene3D" id="1.10.10.60">
    <property type="entry name" value="Homeodomain-like"/>
    <property type="match status" value="1"/>
</dbReference>
<evidence type="ECO:0000313" key="8">
    <source>
        <dbReference type="Proteomes" id="UP001568698"/>
    </source>
</evidence>
<dbReference type="PROSITE" id="PS00397">
    <property type="entry name" value="RECOMBINASES_1"/>
    <property type="match status" value="1"/>
</dbReference>
<dbReference type="CDD" id="cd00569">
    <property type="entry name" value="HTH_Hin_like"/>
    <property type="match status" value="1"/>
</dbReference>
<sequence length="184" mass="20597">MAGQDIAYIRVSTLEQNTARQLDGMTFDKTFTDKASAKNTNRPALRDCLEFVREGDTLHIHSIDRLCRNLRDCQELLDSLLAKGVSVHFHRENLIFTGQDDSMSKLMLQMMGAFAEFERNLLRERQAEGIAKAKAAGKYKGRKRALGADQVEEIKTRLGKGESKAALAAEFGVSRQTLYAALSR</sequence>
<dbReference type="PROSITE" id="PS51736">
    <property type="entry name" value="RECOMBINASES_3"/>
    <property type="match status" value="1"/>
</dbReference>
<dbReference type="RefSeq" id="WP_371384929.1">
    <property type="nucleotide sequence ID" value="NZ_JBGLYH010000002.1"/>
</dbReference>
<dbReference type="InterPro" id="IPR050639">
    <property type="entry name" value="SSR_resolvase"/>
</dbReference>
<evidence type="ECO:0000256" key="2">
    <source>
        <dbReference type="ARBA" id="ARBA00022908"/>
    </source>
</evidence>
<evidence type="ECO:0000256" key="1">
    <source>
        <dbReference type="ARBA" id="ARBA00009913"/>
    </source>
</evidence>
<feature type="domain" description="Resolvase/invertase-type recombinase catalytic" evidence="6">
    <location>
        <begin position="4"/>
        <end position="137"/>
    </location>
</feature>
<organism evidence="7 8">
    <name type="scientific">Pseudodesulfovibrio karagichevae</name>
    <dbReference type="NCBI Taxonomy" id="3239305"/>
    <lineage>
        <taxon>Bacteria</taxon>
        <taxon>Pseudomonadati</taxon>
        <taxon>Thermodesulfobacteriota</taxon>
        <taxon>Desulfovibrionia</taxon>
        <taxon>Desulfovibrionales</taxon>
        <taxon>Desulfovibrionaceae</taxon>
    </lineage>
</organism>